<feature type="modified residue" description="4-aspartylphosphate" evidence="4">
    <location>
        <position position="70"/>
    </location>
</feature>
<keyword evidence="2" id="KW-0902">Two-component regulatory system</keyword>
<dbReference type="InterPro" id="IPR011006">
    <property type="entry name" value="CheY-like_superfamily"/>
</dbReference>
<reference evidence="6 7" key="1">
    <citation type="journal article" date="2019" name="Int. J. Syst. Evol. Microbiol.">
        <title>The Global Catalogue of Microorganisms (GCM) 10K type strain sequencing project: providing services to taxonomists for standard genome sequencing and annotation.</title>
        <authorList>
            <consortium name="The Broad Institute Genomics Platform"/>
            <consortium name="The Broad Institute Genome Sequencing Center for Infectious Disease"/>
            <person name="Wu L."/>
            <person name="Ma J."/>
        </authorList>
    </citation>
    <scope>NUCLEOTIDE SEQUENCE [LARGE SCALE GENOMIC DNA]</scope>
    <source>
        <strain evidence="6 7">JCM 9933</strain>
    </source>
</reference>
<feature type="domain" description="Response regulatory" evidence="5">
    <location>
        <begin position="19"/>
        <end position="132"/>
    </location>
</feature>
<evidence type="ECO:0000256" key="3">
    <source>
        <dbReference type="ARBA" id="ARBA00023125"/>
    </source>
</evidence>
<dbReference type="EMBL" id="BAAAFZ010000009">
    <property type="protein sequence ID" value="GAA0574387.1"/>
    <property type="molecule type" value="Genomic_DNA"/>
</dbReference>
<evidence type="ECO:0000256" key="1">
    <source>
        <dbReference type="ARBA" id="ARBA00022553"/>
    </source>
</evidence>
<evidence type="ECO:0000313" key="6">
    <source>
        <dbReference type="EMBL" id="GAA0574387.1"/>
    </source>
</evidence>
<evidence type="ECO:0000256" key="4">
    <source>
        <dbReference type="PROSITE-ProRule" id="PRU00169"/>
    </source>
</evidence>
<comment type="caution">
    <text evidence="6">The sequence shown here is derived from an EMBL/GenBank/DDBJ whole genome shotgun (WGS) entry which is preliminary data.</text>
</comment>
<dbReference type="InterPro" id="IPR001789">
    <property type="entry name" value="Sig_transdc_resp-reg_receiver"/>
</dbReference>
<dbReference type="InterPro" id="IPR039420">
    <property type="entry name" value="WalR-like"/>
</dbReference>
<dbReference type="SMART" id="SM00448">
    <property type="entry name" value="REC"/>
    <property type="match status" value="1"/>
</dbReference>
<proteinExistence type="predicted"/>
<evidence type="ECO:0000256" key="2">
    <source>
        <dbReference type="ARBA" id="ARBA00023012"/>
    </source>
</evidence>
<dbReference type="Pfam" id="PF00072">
    <property type="entry name" value="Response_reg"/>
    <property type="match status" value="1"/>
</dbReference>
<keyword evidence="7" id="KW-1185">Reference proteome</keyword>
<dbReference type="Proteomes" id="UP001501588">
    <property type="component" value="Unassembled WGS sequence"/>
</dbReference>
<sequence>MPRPLRPPPRRAAGARGMRVLIVEDEALIAWMLADSLEGAGHEVVGPAATMAEALALCEGAPPPELAVLDVNLADGGSGVDVARALLERWGVPSIFASAQAMDARRAEGVALGCIRKPYAAQTVQRSVEVAREVMGGGRPGAVPAGFELFRAAG</sequence>
<organism evidence="6 7">
    <name type="scientific">Craurococcus roseus</name>
    <dbReference type="NCBI Taxonomy" id="77585"/>
    <lineage>
        <taxon>Bacteria</taxon>
        <taxon>Pseudomonadati</taxon>
        <taxon>Pseudomonadota</taxon>
        <taxon>Alphaproteobacteria</taxon>
        <taxon>Acetobacterales</taxon>
        <taxon>Acetobacteraceae</taxon>
        <taxon>Craurococcus</taxon>
    </lineage>
</organism>
<dbReference type="PROSITE" id="PS50110">
    <property type="entry name" value="RESPONSE_REGULATORY"/>
    <property type="match status" value="1"/>
</dbReference>
<accession>A0ABN1ETY9</accession>
<keyword evidence="3" id="KW-0238">DNA-binding</keyword>
<dbReference type="PANTHER" id="PTHR48111">
    <property type="entry name" value="REGULATOR OF RPOS"/>
    <property type="match status" value="1"/>
</dbReference>
<dbReference type="PANTHER" id="PTHR48111:SF40">
    <property type="entry name" value="PHOSPHATE REGULON TRANSCRIPTIONAL REGULATORY PROTEIN PHOB"/>
    <property type="match status" value="1"/>
</dbReference>
<keyword evidence="1 4" id="KW-0597">Phosphoprotein</keyword>
<dbReference type="Gene3D" id="3.40.50.2300">
    <property type="match status" value="1"/>
</dbReference>
<name>A0ABN1ETY9_9PROT</name>
<protein>
    <submittedName>
        <fullName evidence="6">Response regulator</fullName>
    </submittedName>
</protein>
<gene>
    <name evidence="6" type="ORF">GCM10009416_11350</name>
</gene>
<evidence type="ECO:0000313" key="7">
    <source>
        <dbReference type="Proteomes" id="UP001501588"/>
    </source>
</evidence>
<dbReference type="SUPFAM" id="SSF52172">
    <property type="entry name" value="CheY-like"/>
    <property type="match status" value="1"/>
</dbReference>
<evidence type="ECO:0000259" key="5">
    <source>
        <dbReference type="PROSITE" id="PS50110"/>
    </source>
</evidence>